<keyword evidence="1" id="KW-1133">Transmembrane helix</keyword>
<gene>
    <name evidence="3" type="ORF">NP493_144g00014</name>
</gene>
<feature type="transmembrane region" description="Helical" evidence="1">
    <location>
        <begin position="325"/>
        <end position="345"/>
    </location>
</feature>
<reference evidence="3" key="1">
    <citation type="journal article" date="2023" name="Mol. Biol. Evol.">
        <title>Third-Generation Sequencing Reveals the Adaptive Role of the Epigenome in Three Deep-Sea Polychaetes.</title>
        <authorList>
            <person name="Perez M."/>
            <person name="Aroh O."/>
            <person name="Sun Y."/>
            <person name="Lan Y."/>
            <person name="Juniper S.K."/>
            <person name="Young C.R."/>
            <person name="Angers B."/>
            <person name="Qian P.Y."/>
        </authorList>
    </citation>
    <scope>NUCLEOTIDE SEQUENCE</scope>
    <source>
        <strain evidence="3">R07B-5</strain>
    </source>
</reference>
<comment type="caution">
    <text evidence="3">The sequence shown here is derived from an EMBL/GenBank/DDBJ whole genome shotgun (WGS) entry which is preliminary data.</text>
</comment>
<evidence type="ECO:0000313" key="4">
    <source>
        <dbReference type="Proteomes" id="UP001209878"/>
    </source>
</evidence>
<dbReference type="Proteomes" id="UP001209878">
    <property type="component" value="Unassembled WGS sequence"/>
</dbReference>
<keyword evidence="1" id="KW-0812">Transmembrane</keyword>
<name>A0AAD9P4M1_RIDPI</name>
<evidence type="ECO:0000313" key="3">
    <source>
        <dbReference type="EMBL" id="KAK2188071.1"/>
    </source>
</evidence>
<sequence length="377" mass="41459">MARAQMNAYLVVVGLMVVHVQYSCGFGKGEYSSNCTMSSDCKFENSRCYKYNECKMGLCTCNFGYVYDNSKCKKVRKIGERCDVDNEACYGDHSSCKGICYCHRGYKASEDKKTCVGSKLGEPCYDYANTLWRSQECDVVTKGDPCDDHTPCGVYVAYAAFSYSCIKGKCSCIDNEKEFTYKYHGANGDNRTFAGCIHKDVKLGAATKAKCTITPLPYSSAGKEDILCDDFLTCGYCGESMNEWFNNTKICLSGSAVHLSLNLVVVFGLLVLLLLVKPNYIDSIVWYGAVRCGAVRCGAVRCGAVRCGAVRCGAVRCGAVRYGSAVHLSLNLAVAFGLLVLLLLVKPNWSAYFGINRTVTPYCRVFGFPVSRDIYKI</sequence>
<proteinExistence type="predicted"/>
<protein>
    <submittedName>
        <fullName evidence="3">Uncharacterized protein</fullName>
    </submittedName>
</protein>
<organism evidence="3 4">
    <name type="scientific">Ridgeia piscesae</name>
    <name type="common">Tubeworm</name>
    <dbReference type="NCBI Taxonomy" id="27915"/>
    <lineage>
        <taxon>Eukaryota</taxon>
        <taxon>Metazoa</taxon>
        <taxon>Spiralia</taxon>
        <taxon>Lophotrochozoa</taxon>
        <taxon>Annelida</taxon>
        <taxon>Polychaeta</taxon>
        <taxon>Sedentaria</taxon>
        <taxon>Canalipalpata</taxon>
        <taxon>Sabellida</taxon>
        <taxon>Siboglinidae</taxon>
        <taxon>Ridgeia</taxon>
    </lineage>
</organism>
<evidence type="ECO:0000256" key="1">
    <source>
        <dbReference type="SAM" id="Phobius"/>
    </source>
</evidence>
<dbReference type="EMBL" id="JAODUO010000144">
    <property type="protein sequence ID" value="KAK2188071.1"/>
    <property type="molecule type" value="Genomic_DNA"/>
</dbReference>
<accession>A0AAD9P4M1</accession>
<keyword evidence="1" id="KW-0472">Membrane</keyword>
<feature type="transmembrane region" description="Helical" evidence="1">
    <location>
        <begin position="256"/>
        <end position="276"/>
    </location>
</feature>
<keyword evidence="2" id="KW-0732">Signal</keyword>
<feature type="signal peptide" evidence="2">
    <location>
        <begin position="1"/>
        <end position="25"/>
    </location>
</feature>
<dbReference type="AlphaFoldDB" id="A0AAD9P4M1"/>
<keyword evidence="4" id="KW-1185">Reference proteome</keyword>
<evidence type="ECO:0000256" key="2">
    <source>
        <dbReference type="SAM" id="SignalP"/>
    </source>
</evidence>
<feature type="chain" id="PRO_5042284482" evidence="2">
    <location>
        <begin position="26"/>
        <end position="377"/>
    </location>
</feature>